<dbReference type="PANTHER" id="PTHR11136">
    <property type="entry name" value="FOLYLPOLYGLUTAMATE SYNTHASE-RELATED"/>
    <property type="match status" value="1"/>
</dbReference>
<evidence type="ECO:0000256" key="21">
    <source>
        <dbReference type="ARBA" id="ARBA00049035"/>
    </source>
</evidence>
<keyword evidence="11" id="KW-0479">Metal-binding</keyword>
<dbReference type="InterPro" id="IPR018109">
    <property type="entry name" value="Folylpolyglutamate_synth_CS"/>
</dbReference>
<name>A0A4U1BGK9_9GAMM</name>
<comment type="catalytic activity">
    <reaction evidence="21">
        <text>(6R)-5,10-methylenetetrahydrofolyl-(gamma-L-Glu)(n) + L-glutamate + ATP = (6R)-5,10-methylenetetrahydrofolyl-(gamma-L-Glu)(n+1) + ADP + phosphate + H(+)</text>
        <dbReference type="Rhea" id="RHEA:51912"/>
        <dbReference type="Rhea" id="RHEA-COMP:13257"/>
        <dbReference type="Rhea" id="RHEA-COMP:13258"/>
        <dbReference type="ChEBI" id="CHEBI:15378"/>
        <dbReference type="ChEBI" id="CHEBI:29985"/>
        <dbReference type="ChEBI" id="CHEBI:30616"/>
        <dbReference type="ChEBI" id="CHEBI:43474"/>
        <dbReference type="ChEBI" id="CHEBI:136572"/>
        <dbReference type="ChEBI" id="CHEBI:456216"/>
        <dbReference type="EC" id="6.3.2.17"/>
    </reaction>
</comment>
<dbReference type="EC" id="6.3.2.12" evidence="7"/>
<dbReference type="NCBIfam" id="TIGR01499">
    <property type="entry name" value="folC"/>
    <property type="match status" value="1"/>
</dbReference>
<evidence type="ECO:0000256" key="7">
    <source>
        <dbReference type="ARBA" id="ARBA00013023"/>
    </source>
</evidence>
<evidence type="ECO:0000256" key="15">
    <source>
        <dbReference type="ARBA" id="ARBA00022909"/>
    </source>
</evidence>
<evidence type="ECO:0000256" key="6">
    <source>
        <dbReference type="ARBA" id="ARBA00011245"/>
    </source>
</evidence>
<dbReference type="InterPro" id="IPR004101">
    <property type="entry name" value="Mur_ligase_C"/>
</dbReference>
<protein>
    <recommendedName>
        <fullName evidence="9">Dihydrofolate synthase/folylpolyglutamate synthase</fullName>
        <ecNumber evidence="7">6.3.2.12</ecNumber>
        <ecNumber evidence="8">6.3.2.17</ecNumber>
    </recommendedName>
    <alternativeName>
        <fullName evidence="18">Folylpoly-gamma-glutamate synthetase-dihydrofolate synthetase</fullName>
    </alternativeName>
    <alternativeName>
        <fullName evidence="16">Folylpolyglutamate synthetase</fullName>
    </alternativeName>
    <alternativeName>
        <fullName evidence="17">Tetrahydrofolylpolyglutamate synthase</fullName>
    </alternativeName>
</protein>
<dbReference type="GO" id="GO:0005737">
    <property type="term" value="C:cytoplasm"/>
    <property type="evidence" value="ECO:0007669"/>
    <property type="project" value="TreeGrafter"/>
</dbReference>
<keyword evidence="27" id="KW-1185">Reference proteome</keyword>
<dbReference type="GO" id="GO:0046872">
    <property type="term" value="F:metal ion binding"/>
    <property type="evidence" value="ECO:0007669"/>
    <property type="project" value="UniProtKB-KW"/>
</dbReference>
<evidence type="ECO:0000259" key="25">
    <source>
        <dbReference type="Pfam" id="PF08245"/>
    </source>
</evidence>
<evidence type="ECO:0000256" key="12">
    <source>
        <dbReference type="ARBA" id="ARBA00022741"/>
    </source>
</evidence>
<evidence type="ECO:0000256" key="18">
    <source>
        <dbReference type="ARBA" id="ARBA00032510"/>
    </source>
</evidence>
<reference evidence="26 27" key="1">
    <citation type="submission" date="2019-04" db="EMBL/GenBank/DDBJ databases">
        <authorList>
            <person name="Hwang J.C."/>
        </authorList>
    </citation>
    <scope>NUCLEOTIDE SEQUENCE [LARGE SCALE GENOMIC DNA]</scope>
    <source>
        <strain evidence="26 27">IMCC35001</strain>
    </source>
</reference>
<comment type="catalytic activity">
    <reaction evidence="19">
        <text>(6S)-5,6,7,8-tetrahydrofolyl-(gamma-L-Glu)(n) + L-glutamate + ATP = (6S)-5,6,7,8-tetrahydrofolyl-(gamma-L-Glu)(n+1) + ADP + phosphate + H(+)</text>
        <dbReference type="Rhea" id="RHEA:10580"/>
        <dbReference type="Rhea" id="RHEA-COMP:14738"/>
        <dbReference type="Rhea" id="RHEA-COMP:14740"/>
        <dbReference type="ChEBI" id="CHEBI:15378"/>
        <dbReference type="ChEBI" id="CHEBI:29985"/>
        <dbReference type="ChEBI" id="CHEBI:30616"/>
        <dbReference type="ChEBI" id="CHEBI:43474"/>
        <dbReference type="ChEBI" id="CHEBI:141005"/>
        <dbReference type="ChEBI" id="CHEBI:456216"/>
        <dbReference type="EC" id="6.3.2.17"/>
    </reaction>
</comment>
<comment type="cofactor">
    <cofactor evidence="1">
        <name>Mg(2+)</name>
        <dbReference type="ChEBI" id="CHEBI:18420"/>
    </cofactor>
</comment>
<keyword evidence="13 23" id="KW-0067">ATP-binding</keyword>
<comment type="similarity">
    <text evidence="5 23">Belongs to the folylpolyglutamate synthase family.</text>
</comment>
<dbReference type="InterPro" id="IPR013221">
    <property type="entry name" value="Mur_ligase_cen"/>
</dbReference>
<evidence type="ECO:0000256" key="13">
    <source>
        <dbReference type="ARBA" id="ARBA00022840"/>
    </source>
</evidence>
<dbReference type="FunFam" id="3.40.1190.10:FF:000004">
    <property type="entry name" value="Dihydrofolate synthase/folylpolyglutamate synthase"/>
    <property type="match status" value="1"/>
</dbReference>
<comment type="catalytic activity">
    <reaction evidence="20">
        <text>10-formyltetrahydrofolyl-(gamma-L-Glu)(n) + L-glutamate + ATP = 10-formyltetrahydrofolyl-(gamma-L-Glu)(n+1) + ADP + phosphate + H(+)</text>
        <dbReference type="Rhea" id="RHEA:51904"/>
        <dbReference type="Rhea" id="RHEA-COMP:13088"/>
        <dbReference type="Rhea" id="RHEA-COMP:14300"/>
        <dbReference type="ChEBI" id="CHEBI:15378"/>
        <dbReference type="ChEBI" id="CHEBI:29985"/>
        <dbReference type="ChEBI" id="CHEBI:30616"/>
        <dbReference type="ChEBI" id="CHEBI:43474"/>
        <dbReference type="ChEBI" id="CHEBI:134413"/>
        <dbReference type="ChEBI" id="CHEBI:456216"/>
        <dbReference type="EC" id="6.3.2.17"/>
    </reaction>
</comment>
<evidence type="ECO:0000256" key="11">
    <source>
        <dbReference type="ARBA" id="ARBA00022723"/>
    </source>
</evidence>
<evidence type="ECO:0000256" key="8">
    <source>
        <dbReference type="ARBA" id="ARBA00013025"/>
    </source>
</evidence>
<comment type="pathway">
    <text evidence="3">Cofactor biosynthesis; tetrahydrofolate biosynthesis; 7,8-dihydrofolate from 2-amino-4-hydroxy-6-hydroxymethyl-7,8-dihydropteridine diphosphate and 4-aminobenzoate: step 2/2.</text>
</comment>
<evidence type="ECO:0000256" key="10">
    <source>
        <dbReference type="ARBA" id="ARBA00022598"/>
    </source>
</evidence>
<dbReference type="EMBL" id="SWCI01000003">
    <property type="protein sequence ID" value="TKB49852.1"/>
    <property type="molecule type" value="Genomic_DNA"/>
</dbReference>
<comment type="function">
    <text evidence="2">Functions in two distinct reactions of the de novo folate biosynthetic pathway. Catalyzes the addition of a glutamate residue to dihydropteroate (7,8-dihydropteroate or H2Pte) to form dihydrofolate (7,8-dihydrofolate monoglutamate or H2Pte-Glu). Also catalyzes successive additions of L-glutamate to tetrahydrofolate or 10-formyltetrahydrofolate or 5,10-methylenetetrahydrofolate, leading to folylpolyglutamate derivatives.</text>
</comment>
<evidence type="ECO:0000256" key="9">
    <source>
        <dbReference type="ARBA" id="ARBA00019357"/>
    </source>
</evidence>
<keyword evidence="12 23" id="KW-0547">Nucleotide-binding</keyword>
<feature type="domain" description="Mur ligase central" evidence="25">
    <location>
        <begin position="54"/>
        <end position="193"/>
    </location>
</feature>
<dbReference type="GO" id="GO:0008841">
    <property type="term" value="F:dihydrofolate synthase activity"/>
    <property type="evidence" value="ECO:0007669"/>
    <property type="project" value="UniProtKB-EC"/>
</dbReference>
<evidence type="ECO:0000256" key="4">
    <source>
        <dbReference type="ARBA" id="ARBA00005150"/>
    </source>
</evidence>
<dbReference type="Gene3D" id="3.40.1190.10">
    <property type="entry name" value="Mur-like, catalytic domain"/>
    <property type="match status" value="1"/>
</dbReference>
<comment type="pathway">
    <text evidence="4">Cofactor biosynthesis; tetrahydrofolylpolyglutamate biosynthesis.</text>
</comment>
<evidence type="ECO:0000256" key="20">
    <source>
        <dbReference type="ARBA" id="ARBA00047808"/>
    </source>
</evidence>
<evidence type="ECO:0000256" key="2">
    <source>
        <dbReference type="ARBA" id="ARBA00002714"/>
    </source>
</evidence>
<dbReference type="RefSeq" id="WP_136852402.1">
    <property type="nucleotide sequence ID" value="NZ_SWCI01000003.1"/>
</dbReference>
<comment type="caution">
    <text evidence="26">The sequence shown here is derived from an EMBL/GenBank/DDBJ whole genome shotgun (WGS) entry which is preliminary data.</text>
</comment>
<evidence type="ECO:0000313" key="27">
    <source>
        <dbReference type="Proteomes" id="UP000305674"/>
    </source>
</evidence>
<evidence type="ECO:0000256" key="17">
    <source>
        <dbReference type="ARBA" id="ARBA00030592"/>
    </source>
</evidence>
<keyword evidence="10 23" id="KW-0436">Ligase</keyword>
<dbReference type="PROSITE" id="PS01012">
    <property type="entry name" value="FOLYLPOLYGLU_SYNT_2"/>
    <property type="match status" value="1"/>
</dbReference>
<dbReference type="Pfam" id="PF02875">
    <property type="entry name" value="Mur_ligase_C"/>
    <property type="match status" value="1"/>
</dbReference>
<dbReference type="Proteomes" id="UP000305674">
    <property type="component" value="Unassembled WGS sequence"/>
</dbReference>
<dbReference type="SUPFAM" id="SSF53244">
    <property type="entry name" value="MurD-like peptide ligases, peptide-binding domain"/>
    <property type="match status" value="1"/>
</dbReference>
<dbReference type="PANTHER" id="PTHR11136:SF0">
    <property type="entry name" value="DIHYDROFOLATE SYNTHETASE-RELATED"/>
    <property type="match status" value="1"/>
</dbReference>
<comment type="catalytic activity">
    <reaction evidence="22">
        <text>7,8-dihydropteroate + L-glutamate + ATP = 7,8-dihydrofolate + ADP + phosphate + H(+)</text>
        <dbReference type="Rhea" id="RHEA:23584"/>
        <dbReference type="ChEBI" id="CHEBI:15378"/>
        <dbReference type="ChEBI" id="CHEBI:17839"/>
        <dbReference type="ChEBI" id="CHEBI:29985"/>
        <dbReference type="ChEBI" id="CHEBI:30616"/>
        <dbReference type="ChEBI" id="CHEBI:43474"/>
        <dbReference type="ChEBI" id="CHEBI:57451"/>
        <dbReference type="ChEBI" id="CHEBI:456216"/>
        <dbReference type="EC" id="6.3.2.12"/>
    </reaction>
</comment>
<keyword evidence="14" id="KW-0460">Magnesium</keyword>
<evidence type="ECO:0000256" key="19">
    <source>
        <dbReference type="ARBA" id="ARBA00047493"/>
    </source>
</evidence>
<evidence type="ECO:0000256" key="1">
    <source>
        <dbReference type="ARBA" id="ARBA00001946"/>
    </source>
</evidence>
<evidence type="ECO:0000256" key="16">
    <source>
        <dbReference type="ARBA" id="ARBA00030048"/>
    </source>
</evidence>
<sequence length="417" mass="45111">MSSSTRFESQSLADWLNYILSVHPAEIEMGLTRLIKVATDMGLASLPHSKVVTVAGTNGKGSTCAMMESVLRQAGISTGVFSSPHLHRYNERVRINGRELEDRAHIDAFRAIEQARGETQLTFFEFSALGALYLFAEQRPEVVLLEVGLGGRLDATNLIDADLAVITSIDLDHQEYLGNTRESVGREKAGIFRPRVPAVIGEPDLPGSVVEVAGALGTPLLCVGRDFHGEFRELGWHFQGARWRLEALPTPSLPQVNAVTALAALEQLRPELPEEAVRAGLAEASLPGRMQLLSDEPRVYADVAHNPHAARYLAQRLSLLRGKGRVLAVCAMLEDKEIELSLSALMPVVDHWFAAPLPVPRGGDGQRVARAAGIRGVEPSLAAALSKACDQAGDLDLVIVFGSFYTVAEAQSLFEGE</sequence>
<dbReference type="UniPathway" id="UPA00077">
    <property type="reaction ID" value="UER00157"/>
</dbReference>
<dbReference type="SUPFAM" id="SSF53623">
    <property type="entry name" value="MurD-like peptide ligases, catalytic domain"/>
    <property type="match status" value="1"/>
</dbReference>
<proteinExistence type="inferred from homology"/>
<dbReference type="InterPro" id="IPR001645">
    <property type="entry name" value="Folylpolyglutamate_synth"/>
</dbReference>
<feature type="domain" description="Mur ligase C-terminal" evidence="24">
    <location>
        <begin position="288"/>
        <end position="404"/>
    </location>
</feature>
<dbReference type="NCBIfam" id="NF008101">
    <property type="entry name" value="PRK10846.1"/>
    <property type="match status" value="1"/>
</dbReference>
<dbReference type="GO" id="GO:0005524">
    <property type="term" value="F:ATP binding"/>
    <property type="evidence" value="ECO:0007669"/>
    <property type="project" value="UniProtKB-KW"/>
</dbReference>
<dbReference type="GO" id="GO:0046654">
    <property type="term" value="P:tetrahydrofolate biosynthetic process"/>
    <property type="evidence" value="ECO:0007669"/>
    <property type="project" value="UniProtKB-UniPathway"/>
</dbReference>
<dbReference type="PROSITE" id="PS01011">
    <property type="entry name" value="FOLYLPOLYGLU_SYNT_1"/>
    <property type="match status" value="1"/>
</dbReference>
<dbReference type="GO" id="GO:0004326">
    <property type="term" value="F:tetrahydrofolylpolyglutamate synthase activity"/>
    <property type="evidence" value="ECO:0007669"/>
    <property type="project" value="UniProtKB-EC"/>
</dbReference>
<gene>
    <name evidence="26" type="primary">folC</name>
    <name evidence="26" type="ORF">FCL40_06755</name>
</gene>
<dbReference type="OrthoDB" id="9809356at2"/>
<organism evidence="26 27">
    <name type="scientific">Ferrimonas sediminicola</name>
    <dbReference type="NCBI Taxonomy" id="2569538"/>
    <lineage>
        <taxon>Bacteria</taxon>
        <taxon>Pseudomonadati</taxon>
        <taxon>Pseudomonadota</taxon>
        <taxon>Gammaproteobacteria</taxon>
        <taxon>Alteromonadales</taxon>
        <taxon>Ferrimonadaceae</taxon>
        <taxon>Ferrimonas</taxon>
    </lineage>
</organism>
<evidence type="ECO:0000256" key="14">
    <source>
        <dbReference type="ARBA" id="ARBA00022842"/>
    </source>
</evidence>
<dbReference type="InterPro" id="IPR036615">
    <property type="entry name" value="Mur_ligase_C_dom_sf"/>
</dbReference>
<evidence type="ECO:0000256" key="23">
    <source>
        <dbReference type="PIRNR" id="PIRNR001563"/>
    </source>
</evidence>
<keyword evidence="15" id="KW-0289">Folate biosynthesis</keyword>
<evidence type="ECO:0000259" key="24">
    <source>
        <dbReference type="Pfam" id="PF02875"/>
    </source>
</evidence>
<evidence type="ECO:0000256" key="5">
    <source>
        <dbReference type="ARBA" id="ARBA00008276"/>
    </source>
</evidence>
<dbReference type="Pfam" id="PF08245">
    <property type="entry name" value="Mur_ligase_M"/>
    <property type="match status" value="1"/>
</dbReference>
<dbReference type="EC" id="6.3.2.17" evidence="8"/>
<dbReference type="GO" id="GO:0046656">
    <property type="term" value="P:folic acid biosynthetic process"/>
    <property type="evidence" value="ECO:0007669"/>
    <property type="project" value="UniProtKB-KW"/>
</dbReference>
<dbReference type="Gene3D" id="3.90.190.20">
    <property type="entry name" value="Mur ligase, C-terminal domain"/>
    <property type="match status" value="1"/>
</dbReference>
<evidence type="ECO:0000256" key="3">
    <source>
        <dbReference type="ARBA" id="ARBA00004799"/>
    </source>
</evidence>
<accession>A0A4U1BGK9</accession>
<evidence type="ECO:0000313" key="26">
    <source>
        <dbReference type="EMBL" id="TKB49852.1"/>
    </source>
</evidence>
<dbReference type="InterPro" id="IPR036565">
    <property type="entry name" value="Mur-like_cat_sf"/>
</dbReference>
<dbReference type="AlphaFoldDB" id="A0A4U1BGK9"/>
<evidence type="ECO:0000256" key="22">
    <source>
        <dbReference type="ARBA" id="ARBA00049161"/>
    </source>
</evidence>
<comment type="subunit">
    <text evidence="6">Monomer.</text>
</comment>
<dbReference type="PIRSF" id="PIRSF001563">
    <property type="entry name" value="Folylpolyglu_synth"/>
    <property type="match status" value="1"/>
</dbReference>